<organism evidence="2 3">
    <name type="scientific">Auxenochlorella protothecoides</name>
    <name type="common">Green microalga</name>
    <name type="synonym">Chlorella protothecoides</name>
    <dbReference type="NCBI Taxonomy" id="3075"/>
    <lineage>
        <taxon>Eukaryota</taxon>
        <taxon>Viridiplantae</taxon>
        <taxon>Chlorophyta</taxon>
        <taxon>core chlorophytes</taxon>
        <taxon>Trebouxiophyceae</taxon>
        <taxon>Chlorellales</taxon>
        <taxon>Chlorellaceae</taxon>
        <taxon>Auxenochlorella</taxon>
    </lineage>
</organism>
<evidence type="ECO:0000256" key="1">
    <source>
        <dbReference type="SAM" id="MobiDB-lite"/>
    </source>
</evidence>
<sequence>MLATSVVPSLHPAATTVYLQKMHAQRGPACNQATSAPDLYQPGGPPGSERRRLGRRRWGR</sequence>
<name>A0A087SR25_AUXPR</name>
<protein>
    <submittedName>
        <fullName evidence="2">Uncharacterized protein</fullName>
    </submittedName>
</protein>
<feature type="region of interest" description="Disordered" evidence="1">
    <location>
        <begin position="25"/>
        <end position="60"/>
    </location>
</feature>
<gene>
    <name evidence="2" type="ORF">F751_6946</name>
</gene>
<dbReference type="EMBL" id="KL662165">
    <property type="protein sequence ID" value="KFM28179.1"/>
    <property type="molecule type" value="Genomic_DNA"/>
</dbReference>
<dbReference type="RefSeq" id="XP_011401192.1">
    <property type="nucleotide sequence ID" value="XM_011402890.1"/>
</dbReference>
<evidence type="ECO:0000313" key="2">
    <source>
        <dbReference type="EMBL" id="KFM28179.1"/>
    </source>
</evidence>
<keyword evidence="3" id="KW-1185">Reference proteome</keyword>
<accession>A0A087SR25</accession>
<proteinExistence type="predicted"/>
<reference evidence="2 3" key="1">
    <citation type="journal article" date="2014" name="BMC Genomics">
        <title>Oil accumulation mechanisms of the oleaginous microalga Chlorella protothecoides revealed through its genome, transcriptomes, and proteomes.</title>
        <authorList>
            <person name="Gao C."/>
            <person name="Wang Y."/>
            <person name="Shen Y."/>
            <person name="Yan D."/>
            <person name="He X."/>
            <person name="Dai J."/>
            <person name="Wu Q."/>
        </authorList>
    </citation>
    <scope>NUCLEOTIDE SEQUENCE [LARGE SCALE GENOMIC DNA]</scope>
    <source>
        <strain evidence="2 3">0710</strain>
    </source>
</reference>
<dbReference type="GeneID" id="23618337"/>
<dbReference type="KEGG" id="apro:F751_6946"/>
<dbReference type="AlphaFoldDB" id="A0A087SR25"/>
<evidence type="ECO:0000313" key="3">
    <source>
        <dbReference type="Proteomes" id="UP000028924"/>
    </source>
</evidence>
<dbReference type="Proteomes" id="UP000028924">
    <property type="component" value="Unassembled WGS sequence"/>
</dbReference>